<proteinExistence type="predicted"/>
<dbReference type="STRING" id="314260.PB2503_10809"/>
<keyword evidence="3" id="KW-1185">Reference proteome</keyword>
<dbReference type="AlphaFoldDB" id="E0THC3"/>
<dbReference type="KEGG" id="pbr:PB2503_10809"/>
<keyword evidence="1" id="KW-0812">Transmembrane</keyword>
<keyword evidence="1" id="KW-1133">Transmembrane helix</keyword>
<dbReference type="HOGENOM" id="CLU_2261032_0_0_5"/>
<dbReference type="Proteomes" id="UP000001302">
    <property type="component" value="Chromosome"/>
</dbReference>
<organism evidence="2 3">
    <name type="scientific">Parvularcula bermudensis (strain ATCC BAA-594 / HTCC2503 / KCTC 12087)</name>
    <dbReference type="NCBI Taxonomy" id="314260"/>
    <lineage>
        <taxon>Bacteria</taxon>
        <taxon>Pseudomonadati</taxon>
        <taxon>Pseudomonadota</taxon>
        <taxon>Alphaproteobacteria</taxon>
        <taxon>Parvularculales</taxon>
        <taxon>Parvularculaceae</taxon>
        <taxon>Parvularcula</taxon>
    </lineage>
</organism>
<feature type="transmembrane region" description="Helical" evidence="1">
    <location>
        <begin position="80"/>
        <end position="101"/>
    </location>
</feature>
<gene>
    <name evidence="2" type="ordered locus">PB2503_10809</name>
</gene>
<evidence type="ECO:0000313" key="2">
    <source>
        <dbReference type="EMBL" id="ADM10213.1"/>
    </source>
</evidence>
<name>E0THC3_PARBH</name>
<accession>E0THC3</accession>
<reference evidence="2 3" key="2">
    <citation type="journal article" date="2011" name="J. Bacteriol.">
        <title>Complete genome sequence of strain HTCC2503T of Parvularcula bermudensis, the type species of the order "Parvularculales" in the class Alphaproteobacteria.</title>
        <authorList>
            <person name="Oh H.M."/>
            <person name="Kang I."/>
            <person name="Vergin K.L."/>
            <person name="Kang D."/>
            <person name="Rhee K.H."/>
            <person name="Giovannoni S.J."/>
            <person name="Cho J.C."/>
        </authorList>
    </citation>
    <scope>NUCLEOTIDE SEQUENCE [LARGE SCALE GENOMIC DNA]</scope>
    <source>
        <strain evidence="3">ATCC BAA-594 / HTCC2503 / KCTC 12087</strain>
    </source>
</reference>
<keyword evidence="1" id="KW-0472">Membrane</keyword>
<dbReference type="EMBL" id="CP002156">
    <property type="protein sequence ID" value="ADM10213.1"/>
    <property type="molecule type" value="Genomic_DNA"/>
</dbReference>
<protein>
    <submittedName>
        <fullName evidence="2">Uncharacterized protein</fullName>
    </submittedName>
</protein>
<feature type="transmembrane region" description="Helical" evidence="1">
    <location>
        <begin position="54"/>
        <end position="74"/>
    </location>
</feature>
<reference evidence="3" key="1">
    <citation type="submission" date="2010-08" db="EMBL/GenBank/DDBJ databases">
        <title>Genome sequence of Parvularcula bermudensis HTCC2503.</title>
        <authorList>
            <person name="Kang D.-M."/>
            <person name="Oh H.-M."/>
            <person name="Cho J.-C."/>
        </authorList>
    </citation>
    <scope>NUCLEOTIDE SEQUENCE [LARGE SCALE GENOMIC DNA]</scope>
    <source>
        <strain evidence="3">ATCC BAA-594 / HTCC2503 / KCTC 12087</strain>
    </source>
</reference>
<sequence>MAGRKVLALQAGPTMTLSLHVESEVEEMAKDTQTLPPEDTIVRHRKFYQGMMDFGFTVFLPVGGAVSLFVALVLMGTGVLTALILSFFGWLGLLGIAKSFFVH</sequence>
<evidence type="ECO:0000313" key="3">
    <source>
        <dbReference type="Proteomes" id="UP000001302"/>
    </source>
</evidence>
<evidence type="ECO:0000256" key="1">
    <source>
        <dbReference type="SAM" id="Phobius"/>
    </source>
</evidence>